<organism evidence="4 5">
    <name type="scientific">Virgibacillus sediminis</name>
    <dbReference type="NCBI Taxonomy" id="202260"/>
    <lineage>
        <taxon>Bacteria</taxon>
        <taxon>Bacillati</taxon>
        <taxon>Bacillota</taxon>
        <taxon>Bacilli</taxon>
        <taxon>Bacillales</taxon>
        <taxon>Bacillaceae</taxon>
        <taxon>Virgibacillus</taxon>
    </lineage>
</organism>
<reference evidence="5" key="1">
    <citation type="journal article" date="2019" name="Int. J. Syst. Evol. Microbiol.">
        <title>The Global Catalogue of Microorganisms (GCM) 10K type strain sequencing project: providing services to taxonomists for standard genome sequencing and annotation.</title>
        <authorList>
            <consortium name="The Broad Institute Genomics Platform"/>
            <consortium name="The Broad Institute Genome Sequencing Center for Infectious Disease"/>
            <person name="Wu L."/>
            <person name="Ma J."/>
        </authorList>
    </citation>
    <scope>NUCLEOTIDE SEQUENCE [LARGE SCALE GENOMIC DNA]</scope>
    <source>
        <strain evidence="5">KCTC 13193</strain>
    </source>
</reference>
<dbReference type="InterPro" id="IPR036908">
    <property type="entry name" value="RlpA-like_sf"/>
</dbReference>
<dbReference type="InterPro" id="IPR007137">
    <property type="entry name" value="DUF348"/>
</dbReference>
<keyword evidence="1" id="KW-0732">Signal</keyword>
<feature type="compositionally biased region" description="Polar residues" evidence="2">
    <location>
        <begin position="294"/>
        <end position="316"/>
    </location>
</feature>
<comment type="caution">
    <text evidence="4">The sequence shown here is derived from an EMBL/GenBank/DDBJ whole genome shotgun (WGS) entry which is preliminary data.</text>
</comment>
<dbReference type="Gene3D" id="2.20.230.10">
    <property type="entry name" value="Resuscitation-promoting factor rpfb"/>
    <property type="match status" value="1"/>
</dbReference>
<dbReference type="CDD" id="cd22786">
    <property type="entry name" value="DPBB_YuiC-like"/>
    <property type="match status" value="1"/>
</dbReference>
<dbReference type="InterPro" id="IPR010611">
    <property type="entry name" value="3D_dom"/>
</dbReference>
<feature type="compositionally biased region" description="Low complexity" evidence="2">
    <location>
        <begin position="322"/>
        <end position="334"/>
    </location>
</feature>
<name>A0ABV7A6U6_9BACI</name>
<dbReference type="RefSeq" id="WP_390306228.1">
    <property type="nucleotide sequence ID" value="NZ_JBHRRZ010000016.1"/>
</dbReference>
<dbReference type="PANTHER" id="PTHR39160:SF4">
    <property type="entry name" value="RESUSCITATION-PROMOTING FACTOR RPFB"/>
    <property type="match status" value="1"/>
</dbReference>
<dbReference type="Gene3D" id="2.40.40.10">
    <property type="entry name" value="RlpA-like domain"/>
    <property type="match status" value="1"/>
</dbReference>
<accession>A0ABV7A6U6</accession>
<dbReference type="Pfam" id="PF06725">
    <property type="entry name" value="3D"/>
    <property type="match status" value="1"/>
</dbReference>
<dbReference type="InterPro" id="IPR011098">
    <property type="entry name" value="G5_dom"/>
</dbReference>
<evidence type="ECO:0000256" key="2">
    <source>
        <dbReference type="SAM" id="MobiDB-lite"/>
    </source>
</evidence>
<dbReference type="PANTHER" id="PTHR39160">
    <property type="entry name" value="CELL WALL-BINDING PROTEIN YOCH"/>
    <property type="match status" value="1"/>
</dbReference>
<dbReference type="InterPro" id="IPR051933">
    <property type="entry name" value="Resuscitation_pf_RpfB"/>
</dbReference>
<dbReference type="SUPFAM" id="SSF50685">
    <property type="entry name" value="Barwin-like endoglucanases"/>
    <property type="match status" value="1"/>
</dbReference>
<keyword evidence="5" id="KW-1185">Reference proteome</keyword>
<evidence type="ECO:0000313" key="4">
    <source>
        <dbReference type="EMBL" id="MFC2948817.1"/>
    </source>
</evidence>
<protein>
    <submittedName>
        <fullName evidence="4">Ubiquitin-like domain-containing protein</fullName>
    </submittedName>
</protein>
<gene>
    <name evidence="4" type="ORF">ACFODW_10770</name>
</gene>
<evidence type="ECO:0000313" key="5">
    <source>
        <dbReference type="Proteomes" id="UP001595387"/>
    </source>
</evidence>
<feature type="domain" description="G5" evidence="3">
    <location>
        <begin position="206"/>
        <end position="286"/>
    </location>
</feature>
<proteinExistence type="predicted"/>
<feature type="region of interest" description="Disordered" evidence="2">
    <location>
        <begin position="284"/>
        <end position="334"/>
    </location>
</feature>
<evidence type="ECO:0000256" key="1">
    <source>
        <dbReference type="ARBA" id="ARBA00022729"/>
    </source>
</evidence>
<dbReference type="Pfam" id="PF03990">
    <property type="entry name" value="DUF348"/>
    <property type="match status" value="3"/>
</dbReference>
<dbReference type="Pfam" id="PF07501">
    <property type="entry name" value="G5"/>
    <property type="match status" value="1"/>
</dbReference>
<evidence type="ECO:0000259" key="3">
    <source>
        <dbReference type="PROSITE" id="PS51109"/>
    </source>
</evidence>
<dbReference type="Proteomes" id="UP001595387">
    <property type="component" value="Unassembled WGS sequence"/>
</dbReference>
<dbReference type="PROSITE" id="PS51109">
    <property type="entry name" value="G5"/>
    <property type="match status" value="1"/>
</dbReference>
<sequence>MRLIHTLMPASKWKLVVSGIGVMALLVFAGTVVYEAAKAEVAITENGRQQTVSTHKDTVEEVLKEIGIEVGVHDEISPQLDASIKNGMEIDYITAKSVYLDVDGEVKEYFTTANTVEEFLKENELEFSRWDEVSHHGEEQIQDGLNINVKQAYPVTLNDGGKEKTVWTTGGSVEELLNENEIRVHDLDRVEPSFEENVMEGTSVSIVRVKQETDEVKEPLSIQTKTEYDDSLEKGKEKVISEGKKGEVLKKYEVTYENGEEVSRELVDKEVKVESIDRVVAVGTKEPQPKRKTSPNLVTLAANQKESPKEQSSSYAETEPLNNKSSNNASKQKASGKSYQMTASAYTAACDGCSGYTATGINLKENPDRRVVAVDPNVIPLGTKVWVEGYGEAIASDTGGHIVGNRIDIHVPSKSEAYAWGKRTVEVKVVN</sequence>
<dbReference type="SMART" id="SM01208">
    <property type="entry name" value="G5"/>
    <property type="match status" value="1"/>
</dbReference>
<dbReference type="EMBL" id="JBHRRZ010000016">
    <property type="protein sequence ID" value="MFC2948817.1"/>
    <property type="molecule type" value="Genomic_DNA"/>
</dbReference>